<dbReference type="InterPro" id="IPR036388">
    <property type="entry name" value="WH-like_DNA-bd_sf"/>
</dbReference>
<dbReference type="STRING" id="571913.VV02_01730"/>
<evidence type="ECO:0000259" key="1">
    <source>
        <dbReference type="PROSITE" id="PS50995"/>
    </source>
</evidence>
<dbReference type="SUPFAM" id="SSF46785">
    <property type="entry name" value="Winged helix' DNA-binding domain"/>
    <property type="match status" value="1"/>
</dbReference>
<dbReference type="EMBL" id="CP011112">
    <property type="protein sequence ID" value="AKU14883.1"/>
    <property type="molecule type" value="Genomic_DNA"/>
</dbReference>
<dbReference type="InterPro" id="IPR039422">
    <property type="entry name" value="MarR/SlyA-like"/>
</dbReference>
<gene>
    <name evidence="2" type="ORF">VV02_01730</name>
</gene>
<feature type="domain" description="HTH marR-type" evidence="1">
    <location>
        <begin position="8"/>
        <end position="138"/>
    </location>
</feature>
<accession>A0A0K1JE65</accession>
<dbReference type="Pfam" id="PF12802">
    <property type="entry name" value="MarR_2"/>
    <property type="match status" value="1"/>
</dbReference>
<dbReference type="InterPro" id="IPR000835">
    <property type="entry name" value="HTH_MarR-typ"/>
</dbReference>
<dbReference type="Proteomes" id="UP000066480">
    <property type="component" value="Chromosome"/>
</dbReference>
<name>A0A0K1JE65_9MICO</name>
<dbReference type="PANTHER" id="PTHR33164">
    <property type="entry name" value="TRANSCRIPTIONAL REGULATOR, MARR FAMILY"/>
    <property type="match status" value="1"/>
</dbReference>
<evidence type="ECO:0000313" key="3">
    <source>
        <dbReference type="Proteomes" id="UP000066480"/>
    </source>
</evidence>
<protein>
    <recommendedName>
        <fullName evidence="1">HTH marR-type domain-containing protein</fullName>
    </recommendedName>
</protein>
<dbReference type="GO" id="GO:0006950">
    <property type="term" value="P:response to stress"/>
    <property type="evidence" value="ECO:0007669"/>
    <property type="project" value="TreeGrafter"/>
</dbReference>
<dbReference type="SMART" id="SM00347">
    <property type="entry name" value="HTH_MARR"/>
    <property type="match status" value="1"/>
</dbReference>
<proteinExistence type="predicted"/>
<dbReference type="InterPro" id="IPR036390">
    <property type="entry name" value="WH_DNA-bd_sf"/>
</dbReference>
<dbReference type="RefSeq" id="WP_052589439.1">
    <property type="nucleotide sequence ID" value="NZ_CP011112.1"/>
</dbReference>
<organism evidence="2 3">
    <name type="scientific">Luteipulveratus mongoliensis</name>
    <dbReference type="NCBI Taxonomy" id="571913"/>
    <lineage>
        <taxon>Bacteria</taxon>
        <taxon>Bacillati</taxon>
        <taxon>Actinomycetota</taxon>
        <taxon>Actinomycetes</taxon>
        <taxon>Micrococcales</taxon>
        <taxon>Dermacoccaceae</taxon>
        <taxon>Luteipulveratus</taxon>
    </lineage>
</organism>
<sequence>MTNRDSTLEDLRVELREVARRLRREWSERVPDITFAESTLLSAVDAHERATMVDVAQELQIDKSTASRQVAAIERRGLITRRALAGERRAQLLELTPQGRKVLATASATWLESVGRRVEGWSDDEVDQFVDLLHRYNTAPPVDTSPVE</sequence>
<dbReference type="KEGG" id="lmoi:VV02_01730"/>
<dbReference type="PROSITE" id="PS50995">
    <property type="entry name" value="HTH_MARR_2"/>
    <property type="match status" value="1"/>
</dbReference>
<keyword evidence="3" id="KW-1185">Reference proteome</keyword>
<dbReference type="OrthoDB" id="4485201at2"/>
<dbReference type="AlphaFoldDB" id="A0A0K1JE65"/>
<reference evidence="2 3" key="1">
    <citation type="submission" date="2015-03" db="EMBL/GenBank/DDBJ databases">
        <title>Luteipulveratus halotolerans sp. nov., a novel actinobacterium (Dermacoccaceae) from Sarawak, Malaysia.</title>
        <authorList>
            <person name="Juboi H."/>
            <person name="Basik A."/>
            <person name="Shamsul S.S."/>
            <person name="Arnold P."/>
            <person name="Schmitt E.K."/>
            <person name="Sanglier J.-J."/>
            <person name="Yeo T."/>
        </authorList>
    </citation>
    <scope>NUCLEOTIDE SEQUENCE [LARGE SCALE GENOMIC DNA]</scope>
    <source>
        <strain evidence="2 3">MN07-A0370</strain>
    </source>
</reference>
<dbReference type="PANTHER" id="PTHR33164:SF57">
    <property type="entry name" value="MARR-FAMILY TRANSCRIPTIONAL REGULATOR"/>
    <property type="match status" value="1"/>
</dbReference>
<evidence type="ECO:0000313" key="2">
    <source>
        <dbReference type="EMBL" id="AKU14883.1"/>
    </source>
</evidence>
<dbReference type="PRINTS" id="PR00598">
    <property type="entry name" value="HTHMARR"/>
</dbReference>
<dbReference type="GO" id="GO:0003700">
    <property type="term" value="F:DNA-binding transcription factor activity"/>
    <property type="evidence" value="ECO:0007669"/>
    <property type="project" value="InterPro"/>
</dbReference>
<dbReference type="Gene3D" id="1.10.10.10">
    <property type="entry name" value="Winged helix-like DNA-binding domain superfamily/Winged helix DNA-binding domain"/>
    <property type="match status" value="1"/>
</dbReference>